<comment type="caution">
    <text evidence="2">The sequence shown here is derived from an EMBL/GenBank/DDBJ whole genome shotgun (WGS) entry which is preliminary data.</text>
</comment>
<feature type="signal peptide" evidence="1">
    <location>
        <begin position="1"/>
        <end position="27"/>
    </location>
</feature>
<reference evidence="2" key="1">
    <citation type="submission" date="2024-05" db="EMBL/GenBank/DDBJ databases">
        <title>30 novel species of actinomycetes from the DSMZ collection.</title>
        <authorList>
            <person name="Nouioui I."/>
        </authorList>
    </citation>
    <scope>NUCLEOTIDE SEQUENCE</scope>
    <source>
        <strain evidence="2">DSM 3412</strain>
    </source>
</reference>
<evidence type="ECO:0000256" key="1">
    <source>
        <dbReference type="SAM" id="SignalP"/>
    </source>
</evidence>
<sequence length="147" mass="16357">MRITRVKGRTAKLAAAAVAAGALFAIAVPGTAEAQSGSRICGNYWKGYYNNGQQEVLWSRVIEVPKSDGIACQRAIDRTDKVGNPPSELTRLGVTWGARQRLQNVTCEWYSQDLFNAKYGDDVCLSMQRADNTFQVNGRTISQYWYK</sequence>
<evidence type="ECO:0000313" key="2">
    <source>
        <dbReference type="EMBL" id="MDT0572827.1"/>
    </source>
</evidence>
<feature type="chain" id="PRO_5046787593" evidence="1">
    <location>
        <begin position="28"/>
        <end position="147"/>
    </location>
</feature>
<dbReference type="RefSeq" id="WP_033531190.1">
    <property type="nucleotide sequence ID" value="NZ_JAVRFJ010000043.1"/>
</dbReference>
<name>A0ABU2Z8D1_9ACTN</name>
<accession>A0ABU2Z8D1</accession>
<gene>
    <name evidence="2" type="ORF">RM704_36115</name>
</gene>
<keyword evidence="1" id="KW-0732">Signal</keyword>
<proteinExistence type="predicted"/>
<dbReference type="Proteomes" id="UP001180737">
    <property type="component" value="Unassembled WGS sequence"/>
</dbReference>
<dbReference type="EMBL" id="JAVRFJ010000043">
    <property type="protein sequence ID" value="MDT0572827.1"/>
    <property type="molecule type" value="Genomic_DNA"/>
</dbReference>
<protein>
    <submittedName>
        <fullName evidence="2">Uncharacterized protein</fullName>
    </submittedName>
</protein>
<evidence type="ECO:0000313" key="3">
    <source>
        <dbReference type="Proteomes" id="UP001180737"/>
    </source>
</evidence>
<keyword evidence="3" id="KW-1185">Reference proteome</keyword>
<organism evidence="2 3">
    <name type="scientific">Streptomyces gottesmaniae</name>
    <dbReference type="NCBI Taxonomy" id="3075518"/>
    <lineage>
        <taxon>Bacteria</taxon>
        <taxon>Bacillati</taxon>
        <taxon>Actinomycetota</taxon>
        <taxon>Actinomycetes</taxon>
        <taxon>Kitasatosporales</taxon>
        <taxon>Streptomycetaceae</taxon>
        <taxon>Streptomyces</taxon>
    </lineage>
</organism>